<dbReference type="EMBL" id="CP146203">
    <property type="protein sequence ID" value="XBH20819.1"/>
    <property type="molecule type" value="Genomic_DNA"/>
</dbReference>
<name>A0AAU7DT08_9MICO</name>
<evidence type="ECO:0000256" key="1">
    <source>
        <dbReference type="SAM" id="Phobius"/>
    </source>
</evidence>
<gene>
    <name evidence="2" type="ORF">V5R04_11345</name>
</gene>
<feature type="transmembrane region" description="Helical" evidence="1">
    <location>
        <begin position="70"/>
        <end position="87"/>
    </location>
</feature>
<keyword evidence="1" id="KW-0812">Transmembrane</keyword>
<feature type="transmembrane region" description="Helical" evidence="1">
    <location>
        <begin position="46"/>
        <end position="64"/>
    </location>
</feature>
<dbReference type="AlphaFoldDB" id="A0AAU7DT08"/>
<proteinExistence type="predicted"/>
<dbReference type="InterPro" id="IPR019662">
    <property type="entry name" value="DUF2516"/>
</dbReference>
<evidence type="ECO:0000313" key="2">
    <source>
        <dbReference type="EMBL" id="XBH20819.1"/>
    </source>
</evidence>
<keyword evidence="1" id="KW-0472">Membrane</keyword>
<dbReference type="Pfam" id="PF10724">
    <property type="entry name" value="DUF2516"/>
    <property type="match status" value="1"/>
</dbReference>
<keyword evidence="1" id="KW-1133">Transmembrane helix</keyword>
<feature type="transmembrane region" description="Helical" evidence="1">
    <location>
        <begin position="6"/>
        <end position="26"/>
    </location>
</feature>
<accession>A0AAU7DT08</accession>
<sequence>MIGFMQGGVLFVLTTVCFIVEVWALIDCLSRQPQAFLSAGKRTKNFWLLLTALSAVIGFLGLRPPLGNGTLGYTALFIAIPAFIYMADVRPAVRHYRGGSNRSNRNNKSGW</sequence>
<protein>
    <submittedName>
        <fullName evidence="2">DUF2516 family protein</fullName>
    </submittedName>
</protein>
<reference evidence="2" key="1">
    <citation type="submission" date="2024-02" db="EMBL/GenBank/DDBJ databases">
        <title>Tomenella chthoni gen. nov. sp. nov., a member of the family Jonesiaceae isolated from bat guano.</title>
        <authorList>
            <person name="Miller S.L."/>
            <person name="King J."/>
            <person name="Sankaranarayanan K."/>
            <person name="Lawson P.A."/>
        </authorList>
    </citation>
    <scope>NUCLEOTIDE SEQUENCE</scope>
    <source>
        <strain evidence="2">BS-20</strain>
    </source>
</reference>
<organism evidence="2">
    <name type="scientific">Jonesiaceae bacterium BS-20</name>
    <dbReference type="NCBI Taxonomy" id="3120821"/>
    <lineage>
        <taxon>Bacteria</taxon>
        <taxon>Bacillati</taxon>
        <taxon>Actinomycetota</taxon>
        <taxon>Actinomycetes</taxon>
        <taxon>Micrococcales</taxon>
        <taxon>Jonesiaceae</taxon>
    </lineage>
</organism>